<protein>
    <submittedName>
        <fullName evidence="2">Uncharacterized protein</fullName>
    </submittedName>
</protein>
<evidence type="ECO:0000313" key="3">
    <source>
        <dbReference type="Proteomes" id="UP000030780"/>
    </source>
</evidence>
<sequence>MYMKLQEYIRKIERLIRLIIVPFVITVEIMINEVIKIPFEIMVKDIVISNMKDIIKYCGEHYQEYRDEEE</sequence>
<dbReference type="EMBL" id="KB638369">
    <property type="protein sequence ID" value="EMS12860.1"/>
    <property type="molecule type" value="Genomic_DNA"/>
</dbReference>
<keyword evidence="1" id="KW-0472">Membrane</keyword>
<evidence type="ECO:0000256" key="1">
    <source>
        <dbReference type="SAM" id="Phobius"/>
    </source>
</evidence>
<accession>M7W5A4</accession>
<proteinExistence type="predicted"/>
<dbReference type="AlphaFoldDB" id="M7W5A4"/>
<evidence type="ECO:0000313" key="2">
    <source>
        <dbReference type="EMBL" id="EMS12860.1"/>
    </source>
</evidence>
<keyword evidence="1" id="KW-1133">Transmembrane helix</keyword>
<name>M7W5A4_ENTHI</name>
<gene>
    <name evidence="2" type="ORF">KM1_272610</name>
</gene>
<dbReference type="VEuPathDB" id="AmoebaDB:KM1_272610"/>
<reference evidence="2 3" key="1">
    <citation type="submission" date="2013-01" db="EMBL/GenBank/DDBJ databases">
        <authorList>
            <person name="Inman J."/>
            <person name="Zafar N."/>
            <person name="Lorenzi H."/>
            <person name="Caler E."/>
        </authorList>
    </citation>
    <scope>NUCLEOTIDE SEQUENCE [LARGE SCALE GENOMIC DNA]</scope>
    <source>
        <strain evidence="2 3">HM-3:IMSS</strain>
    </source>
</reference>
<keyword evidence="1" id="KW-0812">Transmembrane</keyword>
<dbReference type="Proteomes" id="UP000030780">
    <property type="component" value="Unassembled WGS sequence"/>
</dbReference>
<feature type="transmembrane region" description="Helical" evidence="1">
    <location>
        <begin position="12"/>
        <end position="31"/>
    </location>
</feature>
<organism evidence="2 3">
    <name type="scientific">Entamoeba histolytica HM-3:IMSS</name>
    <dbReference type="NCBI Taxonomy" id="885315"/>
    <lineage>
        <taxon>Eukaryota</taxon>
        <taxon>Amoebozoa</taxon>
        <taxon>Evosea</taxon>
        <taxon>Archamoebae</taxon>
        <taxon>Mastigamoebida</taxon>
        <taxon>Entamoebidae</taxon>
        <taxon>Entamoeba</taxon>
    </lineage>
</organism>